<keyword evidence="1" id="KW-0812">Transmembrane</keyword>
<gene>
    <name evidence="2" type="ORF">AB3N04_04765</name>
</gene>
<sequence>MKKNLFILIMVLNVAVLVSVVLVGTQSYFHSKEVQSLTEGCREVGGTPLLEIDTFVLAYSFSCEK</sequence>
<evidence type="ECO:0000313" key="2">
    <source>
        <dbReference type="EMBL" id="XDI37634.1"/>
    </source>
</evidence>
<dbReference type="AlphaFoldDB" id="A0AB39BVC7"/>
<keyword evidence="1" id="KW-1133">Transmembrane helix</keyword>
<keyword evidence="1" id="KW-0472">Membrane</keyword>
<evidence type="ECO:0000256" key="1">
    <source>
        <dbReference type="SAM" id="Phobius"/>
    </source>
</evidence>
<dbReference type="RefSeq" id="WP_368504964.1">
    <property type="nucleotide sequence ID" value="NZ_CP162551.1"/>
</dbReference>
<accession>A0AB39BVC7</accession>
<proteinExistence type="predicted"/>
<protein>
    <submittedName>
        <fullName evidence="2">Uncharacterized protein</fullName>
    </submittedName>
</protein>
<feature type="transmembrane region" description="Helical" evidence="1">
    <location>
        <begin position="6"/>
        <end position="25"/>
    </location>
</feature>
<reference evidence="2" key="1">
    <citation type="submission" date="2024-07" db="EMBL/GenBank/DDBJ databases">
        <title>Identification and characteristics of an arsenic-resistant bacterial isolate, which belongs to a novel species.</title>
        <authorList>
            <person name="Juszczyk A."/>
            <person name="Kowalczyk A."/>
            <person name="Was K."/>
            <person name="Kosowicz W."/>
            <person name="Budzyn A."/>
            <person name="Latowski D."/>
        </authorList>
    </citation>
    <scope>NUCLEOTIDE SEQUENCE</scope>
    <source>
        <strain evidence="2">As8PL</strain>
    </source>
</reference>
<organism evidence="2">
    <name type="scientific">Alkalihalophilus sp. As8PL</name>
    <dbReference type="NCBI Taxonomy" id="3237103"/>
    <lineage>
        <taxon>Bacteria</taxon>
        <taxon>Bacillati</taxon>
        <taxon>Bacillota</taxon>
        <taxon>Bacilli</taxon>
        <taxon>Bacillales</taxon>
        <taxon>Bacillaceae</taxon>
        <taxon>Alkalihalophilus</taxon>
    </lineage>
</organism>
<name>A0AB39BVC7_9BACI</name>
<dbReference type="EMBL" id="CP162551">
    <property type="protein sequence ID" value="XDI37634.1"/>
    <property type="molecule type" value="Genomic_DNA"/>
</dbReference>